<name>A0A367RQU1_NOSPU</name>
<sequence>MGFALLNPTNAGMLGFVPQTPLASPVGDALASLLPRSRRLPQEKKKGYKPGNPSNAVAPQPRENRITGVNFTGKSRRLKAGSSGNFTDPFNNDIASVKLA</sequence>
<organism evidence="2 3">
    <name type="scientific">Nostoc punctiforme NIES-2108</name>
    <dbReference type="NCBI Taxonomy" id="1356359"/>
    <lineage>
        <taxon>Bacteria</taxon>
        <taxon>Bacillati</taxon>
        <taxon>Cyanobacteriota</taxon>
        <taxon>Cyanophyceae</taxon>
        <taxon>Nostocales</taxon>
        <taxon>Nostocaceae</taxon>
        <taxon>Nostoc</taxon>
    </lineage>
</organism>
<gene>
    <name evidence="2" type="ORF">A6769_07445</name>
</gene>
<feature type="compositionally biased region" description="Polar residues" evidence="1">
    <location>
        <begin position="82"/>
        <end position="94"/>
    </location>
</feature>
<feature type="region of interest" description="Disordered" evidence="1">
    <location>
        <begin position="34"/>
        <end position="100"/>
    </location>
</feature>
<comment type="caution">
    <text evidence="2">The sequence shown here is derived from an EMBL/GenBank/DDBJ whole genome shotgun (WGS) entry which is preliminary data.</text>
</comment>
<dbReference type="EMBL" id="LXQE01000107">
    <property type="protein sequence ID" value="RCJ38865.1"/>
    <property type="molecule type" value="Genomic_DNA"/>
</dbReference>
<dbReference type="Proteomes" id="UP000252085">
    <property type="component" value="Unassembled WGS sequence"/>
</dbReference>
<protein>
    <submittedName>
        <fullName evidence="2">Uncharacterized protein</fullName>
    </submittedName>
</protein>
<evidence type="ECO:0000313" key="2">
    <source>
        <dbReference type="EMBL" id="RCJ38865.1"/>
    </source>
</evidence>
<proteinExistence type="predicted"/>
<evidence type="ECO:0000256" key="1">
    <source>
        <dbReference type="SAM" id="MobiDB-lite"/>
    </source>
</evidence>
<accession>A0A367RQU1</accession>
<reference evidence="2 3" key="1">
    <citation type="submission" date="2016-04" db="EMBL/GenBank/DDBJ databases">
        <authorList>
            <person name="Evans L.H."/>
            <person name="Alamgir A."/>
            <person name="Owens N."/>
            <person name="Weber N.D."/>
            <person name="Virtaneva K."/>
            <person name="Barbian K."/>
            <person name="Babar A."/>
            <person name="Rosenke K."/>
        </authorList>
    </citation>
    <scope>NUCLEOTIDE SEQUENCE [LARGE SCALE GENOMIC DNA]</scope>
    <source>
        <strain evidence="2">NIES-2108</strain>
    </source>
</reference>
<evidence type="ECO:0000313" key="3">
    <source>
        <dbReference type="Proteomes" id="UP000252085"/>
    </source>
</evidence>
<dbReference type="AlphaFoldDB" id="A0A367RQU1"/>